<sequence length="868" mass="97410">MSSEERNLRICESSLPSSLLVHFVSTGNVLVRLSIGKCLQMMTSTPRSSSVFLSRHESAFRTTLEEIEKSDLSAFFLESLSAIMFSPNATVFELVFHSLSRHASNQDAASLLANHRIILAPSDPAVKTVTFIERICEVLTDDLSLFHYLITSASVPLRSLAKSTFTTIGNIWEFVASELHFLDHLCNLNRPAVLQLHPYSPHPHLEHLAKSTITRTMVSIIRVCLHLIISSPIPTPTTSPLDDSSIVNIHDLWSFVNNKISFFHNLNLFPFFDYIVIFISVVDVGLYKTNELIHTSSTLSTAAVTSLHHTLEIVSSGMKILHDQFPLLFHHSLTGLITLKVFPLVKTAITTCIELPSHLTHVPTDQKDALNATINSVLTMSWKIITRSLVMSMKSLHPILESLFVEGPDMFTLVEQISRHFNTNLLMDLLDLTNKKPSQTRAIFIFLNENMIERMFERVRPTAVMLTDRDFHSHVLSLIWNMTRGTDPDSWKTEERPFEPLLQFNRVVVPSQPYLLFVFQRDEYLATPDGLFESQINRIFEHIVRLDRELNKKGKDVKTGRESWEVGPSMFLMTLRKIKQWNFFDTCLGMIGNQQILFSTDLGNPDMDLPSKITTTTMDMLETVFSNSSANTRLALVRADLIPRLINTLNPLSLSLAEAVDIHTYLMGTIINSIWLASPCCVSELGIENGTEEQAIHETVFRKVLVPLETYIWHLFAMAIGKDRKLLSPNSWPFSILAPSRHTPSHSPLPLPHHPHPPTPLCLSLTTHTLPLPSASPSPPTPSHSPLPLPHHPHPPTPLCLSLTTHTLPLPSASPSPPTPSHSLCLSLTALQIIPPTNNCFSLIAFCREYLAKWPSSDALLVSSALNW</sequence>
<dbReference type="Proteomes" id="UP001281761">
    <property type="component" value="Unassembled WGS sequence"/>
</dbReference>
<proteinExistence type="predicted"/>
<protein>
    <submittedName>
        <fullName evidence="1">Uncharacterized protein</fullName>
    </submittedName>
</protein>
<reference evidence="1 2" key="1">
    <citation type="journal article" date="2022" name="bioRxiv">
        <title>Genomics of Preaxostyla Flagellates Illuminates Evolutionary Transitions and the Path Towards Mitochondrial Loss.</title>
        <authorList>
            <person name="Novak L.V.F."/>
            <person name="Treitli S.C."/>
            <person name="Pyrih J."/>
            <person name="Halakuc P."/>
            <person name="Pipaliya S.V."/>
            <person name="Vacek V."/>
            <person name="Brzon O."/>
            <person name="Soukal P."/>
            <person name="Eme L."/>
            <person name="Dacks J.B."/>
            <person name="Karnkowska A."/>
            <person name="Elias M."/>
            <person name="Hampl V."/>
        </authorList>
    </citation>
    <scope>NUCLEOTIDE SEQUENCE [LARGE SCALE GENOMIC DNA]</scope>
    <source>
        <strain evidence="1">NAU3</strain>
        <tissue evidence="1">Gut</tissue>
    </source>
</reference>
<gene>
    <name evidence="1" type="ORF">BLNAU_19070</name>
</gene>
<accession>A0ABQ9X2K2</accession>
<evidence type="ECO:0000313" key="2">
    <source>
        <dbReference type="Proteomes" id="UP001281761"/>
    </source>
</evidence>
<keyword evidence="2" id="KW-1185">Reference proteome</keyword>
<name>A0ABQ9X2K2_9EUKA</name>
<organism evidence="1 2">
    <name type="scientific">Blattamonas nauphoetae</name>
    <dbReference type="NCBI Taxonomy" id="2049346"/>
    <lineage>
        <taxon>Eukaryota</taxon>
        <taxon>Metamonada</taxon>
        <taxon>Preaxostyla</taxon>
        <taxon>Oxymonadida</taxon>
        <taxon>Blattamonas</taxon>
    </lineage>
</organism>
<dbReference type="EMBL" id="JARBJD010000241">
    <property type="protein sequence ID" value="KAK2945994.1"/>
    <property type="molecule type" value="Genomic_DNA"/>
</dbReference>
<evidence type="ECO:0000313" key="1">
    <source>
        <dbReference type="EMBL" id="KAK2945994.1"/>
    </source>
</evidence>
<comment type="caution">
    <text evidence="1">The sequence shown here is derived from an EMBL/GenBank/DDBJ whole genome shotgun (WGS) entry which is preliminary data.</text>
</comment>